<keyword evidence="6 7" id="KW-0472">Membrane</keyword>
<feature type="signal peptide" evidence="7">
    <location>
        <begin position="1"/>
        <end position="20"/>
    </location>
</feature>
<proteinExistence type="inferred from homology"/>
<dbReference type="EMBL" id="NBIV01000092">
    <property type="protein sequence ID" value="PXF44381.1"/>
    <property type="molecule type" value="Genomic_DNA"/>
</dbReference>
<dbReference type="Pfam" id="PF02990">
    <property type="entry name" value="EMP70"/>
    <property type="match status" value="1"/>
</dbReference>
<dbReference type="GO" id="GO:0016020">
    <property type="term" value="C:membrane"/>
    <property type="evidence" value="ECO:0007669"/>
    <property type="project" value="UniProtKB-SubCell"/>
</dbReference>
<keyword evidence="3 7" id="KW-0812">Transmembrane</keyword>
<accession>A0A2V3IQJ6</accession>
<evidence type="ECO:0000256" key="3">
    <source>
        <dbReference type="ARBA" id="ARBA00022692"/>
    </source>
</evidence>
<dbReference type="OrthoDB" id="1666796at2759"/>
<feature type="transmembrane region" description="Helical" evidence="7">
    <location>
        <begin position="269"/>
        <end position="293"/>
    </location>
</feature>
<sequence length="637" mass="70529">MILFLALLTLLQALFSTCSGFYLPGIAVKDYNAGDRVEVLANKLTSPTSTLPYPYYSLPFCKPTQRVRSRSVNLGQVLLGERALPTSFNISMMKPAKCVHMCTVHLSKLPERFVRRLGSRIQENYSARLHTDNMPLITRYMTSTGRSGFRLGFPIGYAAEDKLFINNHVSLKILYHKPSLSTGEALDALTANEKYRIVGFEAQPASISHKLASDGTIKSCRTPQDAAPLQLLTDTVVPFTYDVQFEESDIAWATRWDPLLNVKSDVKDIHWFSIGNSLMVSLFLAALVATVMFRTLLKDFGRYNADPEDDEEDDMTGWKYIHGDVFRPPSRASLLAICVGSGAQVLVMAAVTQLFALIGFLSPANRGGLLTALLTLWVLASSVSGYTAARVYSAIDTGVARRNVTFGTALLFPGITFGIFFGLNLIMWGVGSSGSAPFTTLVLLLFMWFGISLPLVFVGAYAGYRHKQMEFPTRTNQIKRQIPRPPLGISPYLYAVVAGVLPFGTVFMELVFILNSVSSDSVYYLYGALVAVFIILVITCAELSIVSTYLSLSTEDWKSHWYTSFLGCASAGLYVFLYSLYYANSQPHSYRVPRVSQIVYVCWSLVMSGAFGLMCGAVGFLSSLWFIRKIYASIRID</sequence>
<name>A0A2V3IQJ6_9FLOR</name>
<comment type="subcellular location">
    <subcellularLocation>
        <location evidence="1">Membrane</location>
        <topology evidence="1">Multi-pass membrane protein</topology>
    </subcellularLocation>
</comment>
<feature type="transmembrane region" description="Helical" evidence="7">
    <location>
        <begin position="367"/>
        <end position="389"/>
    </location>
</feature>
<comment type="caution">
    <text evidence="8">The sequence shown here is derived from an EMBL/GenBank/DDBJ whole genome shotgun (WGS) entry which is preliminary data.</text>
</comment>
<evidence type="ECO:0000256" key="1">
    <source>
        <dbReference type="ARBA" id="ARBA00004141"/>
    </source>
</evidence>
<dbReference type="GO" id="GO:0072657">
    <property type="term" value="P:protein localization to membrane"/>
    <property type="evidence" value="ECO:0007669"/>
    <property type="project" value="TreeGrafter"/>
</dbReference>
<protein>
    <recommendedName>
        <fullName evidence="7">Transmembrane 9 superfamily member</fullName>
    </recommendedName>
</protein>
<feature type="chain" id="PRO_5015796226" description="Transmembrane 9 superfamily member" evidence="7">
    <location>
        <begin position="21"/>
        <end position="637"/>
    </location>
</feature>
<feature type="transmembrane region" description="Helical" evidence="7">
    <location>
        <begin position="410"/>
        <end position="430"/>
    </location>
</feature>
<keyword evidence="9" id="KW-1185">Reference proteome</keyword>
<feature type="transmembrane region" description="Helical" evidence="7">
    <location>
        <begin position="603"/>
        <end position="627"/>
    </location>
</feature>
<evidence type="ECO:0000256" key="6">
    <source>
        <dbReference type="ARBA" id="ARBA00023136"/>
    </source>
</evidence>
<evidence type="ECO:0000313" key="8">
    <source>
        <dbReference type="EMBL" id="PXF44381.1"/>
    </source>
</evidence>
<dbReference type="AlphaFoldDB" id="A0A2V3IQJ6"/>
<comment type="similarity">
    <text evidence="2 7">Belongs to the nonaspanin (TM9SF) (TC 9.A.2) family.</text>
</comment>
<evidence type="ECO:0000313" key="9">
    <source>
        <dbReference type="Proteomes" id="UP000247409"/>
    </source>
</evidence>
<organism evidence="8 9">
    <name type="scientific">Gracilariopsis chorda</name>
    <dbReference type="NCBI Taxonomy" id="448386"/>
    <lineage>
        <taxon>Eukaryota</taxon>
        <taxon>Rhodophyta</taxon>
        <taxon>Florideophyceae</taxon>
        <taxon>Rhodymeniophycidae</taxon>
        <taxon>Gracilariales</taxon>
        <taxon>Gracilariaceae</taxon>
        <taxon>Gracilariopsis</taxon>
    </lineage>
</organism>
<keyword evidence="5 7" id="KW-1133">Transmembrane helix</keyword>
<keyword evidence="4 7" id="KW-0732">Signal</keyword>
<evidence type="ECO:0000256" key="5">
    <source>
        <dbReference type="ARBA" id="ARBA00022989"/>
    </source>
</evidence>
<dbReference type="Proteomes" id="UP000247409">
    <property type="component" value="Unassembled WGS sequence"/>
</dbReference>
<evidence type="ECO:0000256" key="4">
    <source>
        <dbReference type="ARBA" id="ARBA00022729"/>
    </source>
</evidence>
<feature type="transmembrane region" description="Helical" evidence="7">
    <location>
        <begin position="442"/>
        <end position="464"/>
    </location>
</feature>
<feature type="transmembrane region" description="Helical" evidence="7">
    <location>
        <begin position="334"/>
        <end position="361"/>
    </location>
</feature>
<dbReference type="PANTHER" id="PTHR10766">
    <property type="entry name" value="TRANSMEMBRANE 9 SUPERFAMILY PROTEIN"/>
    <property type="match status" value="1"/>
</dbReference>
<feature type="transmembrane region" description="Helical" evidence="7">
    <location>
        <begin position="523"/>
        <end position="550"/>
    </location>
</feature>
<dbReference type="InterPro" id="IPR004240">
    <property type="entry name" value="EMP70"/>
</dbReference>
<evidence type="ECO:0000256" key="2">
    <source>
        <dbReference type="ARBA" id="ARBA00005227"/>
    </source>
</evidence>
<feature type="transmembrane region" description="Helical" evidence="7">
    <location>
        <begin position="492"/>
        <end position="517"/>
    </location>
</feature>
<feature type="transmembrane region" description="Helical" evidence="7">
    <location>
        <begin position="562"/>
        <end position="583"/>
    </location>
</feature>
<gene>
    <name evidence="8" type="ORF">BWQ96_05824</name>
</gene>
<reference evidence="8 9" key="1">
    <citation type="journal article" date="2018" name="Mol. Biol. Evol.">
        <title>Analysis of the draft genome of the red seaweed Gracilariopsis chorda provides insights into genome size evolution in Rhodophyta.</title>
        <authorList>
            <person name="Lee J."/>
            <person name="Yang E.C."/>
            <person name="Graf L."/>
            <person name="Yang J.H."/>
            <person name="Qiu H."/>
            <person name="Zel Zion U."/>
            <person name="Chan C.X."/>
            <person name="Stephens T.G."/>
            <person name="Weber A.P.M."/>
            <person name="Boo G.H."/>
            <person name="Boo S.M."/>
            <person name="Kim K.M."/>
            <person name="Shin Y."/>
            <person name="Jung M."/>
            <person name="Lee S.J."/>
            <person name="Yim H.S."/>
            <person name="Lee J.H."/>
            <person name="Bhattacharya D."/>
            <person name="Yoon H.S."/>
        </authorList>
    </citation>
    <scope>NUCLEOTIDE SEQUENCE [LARGE SCALE GENOMIC DNA]</scope>
    <source>
        <strain evidence="8 9">SKKU-2015</strain>
        <tissue evidence="8">Whole body</tissue>
    </source>
</reference>
<evidence type="ECO:0000256" key="7">
    <source>
        <dbReference type="RuleBase" id="RU363079"/>
    </source>
</evidence>